<dbReference type="EMBL" id="QGLF01000005">
    <property type="protein sequence ID" value="PWR18859.1"/>
    <property type="molecule type" value="Genomic_DNA"/>
</dbReference>
<feature type="transmembrane region" description="Helical" evidence="3">
    <location>
        <begin position="195"/>
        <end position="217"/>
    </location>
</feature>
<name>A0A317DVZ6_9PROT</name>
<keyword evidence="6" id="KW-1185">Reference proteome</keyword>
<evidence type="ECO:0000256" key="2">
    <source>
        <dbReference type="ARBA" id="ARBA00034247"/>
    </source>
</evidence>
<dbReference type="PROSITE" id="PS50887">
    <property type="entry name" value="GGDEF"/>
    <property type="match status" value="1"/>
</dbReference>
<feature type="transmembrane region" description="Helical" evidence="3">
    <location>
        <begin position="156"/>
        <end position="175"/>
    </location>
</feature>
<dbReference type="AlphaFoldDB" id="A0A317DVZ6"/>
<feature type="transmembrane region" description="Helical" evidence="3">
    <location>
        <begin position="125"/>
        <end position="144"/>
    </location>
</feature>
<dbReference type="SMART" id="SM00267">
    <property type="entry name" value="GGDEF"/>
    <property type="match status" value="1"/>
</dbReference>
<dbReference type="Gene3D" id="3.30.70.270">
    <property type="match status" value="1"/>
</dbReference>
<dbReference type="SUPFAM" id="SSF55073">
    <property type="entry name" value="Nucleotide cyclase"/>
    <property type="match status" value="1"/>
</dbReference>
<proteinExistence type="predicted"/>
<dbReference type="EC" id="2.7.7.65" evidence="1"/>
<comment type="catalytic activity">
    <reaction evidence="2">
        <text>2 GTP = 3',3'-c-di-GMP + 2 diphosphate</text>
        <dbReference type="Rhea" id="RHEA:24898"/>
        <dbReference type="ChEBI" id="CHEBI:33019"/>
        <dbReference type="ChEBI" id="CHEBI:37565"/>
        <dbReference type="ChEBI" id="CHEBI:58805"/>
        <dbReference type="EC" id="2.7.7.65"/>
    </reaction>
</comment>
<dbReference type="GO" id="GO:0052621">
    <property type="term" value="F:diguanylate cyclase activity"/>
    <property type="evidence" value="ECO:0007669"/>
    <property type="project" value="UniProtKB-EC"/>
</dbReference>
<evidence type="ECO:0000313" key="5">
    <source>
        <dbReference type="EMBL" id="PWR18859.1"/>
    </source>
</evidence>
<evidence type="ECO:0000313" key="6">
    <source>
        <dbReference type="Proteomes" id="UP000246077"/>
    </source>
</evidence>
<dbReference type="NCBIfam" id="TIGR00254">
    <property type="entry name" value="GGDEF"/>
    <property type="match status" value="1"/>
</dbReference>
<dbReference type="FunFam" id="3.30.70.270:FF:000001">
    <property type="entry name" value="Diguanylate cyclase domain protein"/>
    <property type="match status" value="1"/>
</dbReference>
<dbReference type="OrthoDB" id="9812260at2"/>
<feature type="domain" description="GGDEF" evidence="4">
    <location>
        <begin position="329"/>
        <end position="461"/>
    </location>
</feature>
<dbReference type="GO" id="GO:1902201">
    <property type="term" value="P:negative regulation of bacterial-type flagellum-dependent cell motility"/>
    <property type="evidence" value="ECO:0007669"/>
    <property type="project" value="TreeGrafter"/>
</dbReference>
<dbReference type="PANTHER" id="PTHR45138">
    <property type="entry name" value="REGULATORY COMPONENTS OF SENSORY TRANSDUCTION SYSTEM"/>
    <property type="match status" value="1"/>
</dbReference>
<dbReference type="InterPro" id="IPR029787">
    <property type="entry name" value="Nucleotide_cyclase"/>
</dbReference>
<sequence length="461" mass="47860">MPGLTIIPGPMHAQWRAGALVGLLVFGACMLGIVTRPVGFLAAFWPANALALGLMTRFPRLSVAGGWVGAALGYMAADLLTGGQWLAVLWLTAANMSTVATGALLFRRLRRSDLALRHPMSVLRLFFVCVAAAGVATLLGAWANPLFFGRPLVDGIAYWFSAELVNCIIVLPVILTLPDRPPAWPGLAALRPRRLLPALGVGCSVGAAFLIGGPGAIAFPVPALIWCALSYGIFGTAILTMGTTGLMLVAVSAGWLPDLQTISFLHETLSMRTGVTLLALAPLTVASINTAQNDLLRQLDHAASHDALTGCLNRAATLAAGAALISRAPPLAVLLIDIDHFKQVNDGHGHAAGDAVLACFGREITAQLRQGDLLGRLGGEEFAVLLPATGASDALAIAERLRRHVEGLAIAVAHGTLQITISAGVATAGPENAAALADLLRDADKALYRAKGDGRNRVAAA</sequence>
<reference evidence="6" key="1">
    <citation type="submission" date="2018-05" db="EMBL/GenBank/DDBJ databases">
        <title>Zavarzinia sp. HR-AS.</title>
        <authorList>
            <person name="Lee Y."/>
            <person name="Jeon C.O."/>
        </authorList>
    </citation>
    <scope>NUCLEOTIDE SEQUENCE [LARGE SCALE GENOMIC DNA]</scope>
    <source>
        <strain evidence="6">DSM 1231</strain>
    </source>
</reference>
<dbReference type="RefSeq" id="WP_109922545.1">
    <property type="nucleotide sequence ID" value="NZ_QGLF01000005.1"/>
</dbReference>
<keyword evidence="3" id="KW-0812">Transmembrane</keyword>
<dbReference type="GO" id="GO:0043709">
    <property type="term" value="P:cell adhesion involved in single-species biofilm formation"/>
    <property type="evidence" value="ECO:0007669"/>
    <property type="project" value="TreeGrafter"/>
</dbReference>
<dbReference type="InterPro" id="IPR000160">
    <property type="entry name" value="GGDEF_dom"/>
</dbReference>
<dbReference type="CDD" id="cd01949">
    <property type="entry name" value="GGDEF"/>
    <property type="match status" value="1"/>
</dbReference>
<dbReference type="PANTHER" id="PTHR45138:SF9">
    <property type="entry name" value="DIGUANYLATE CYCLASE DGCM-RELATED"/>
    <property type="match status" value="1"/>
</dbReference>
<evidence type="ECO:0000256" key="1">
    <source>
        <dbReference type="ARBA" id="ARBA00012528"/>
    </source>
</evidence>
<dbReference type="InterPro" id="IPR043128">
    <property type="entry name" value="Rev_trsase/Diguanyl_cyclase"/>
</dbReference>
<dbReference type="Proteomes" id="UP000246077">
    <property type="component" value="Unassembled WGS sequence"/>
</dbReference>
<organism evidence="5 6">
    <name type="scientific">Zavarzinia compransoris</name>
    <dbReference type="NCBI Taxonomy" id="1264899"/>
    <lineage>
        <taxon>Bacteria</taxon>
        <taxon>Pseudomonadati</taxon>
        <taxon>Pseudomonadota</taxon>
        <taxon>Alphaproteobacteria</taxon>
        <taxon>Rhodospirillales</taxon>
        <taxon>Zavarziniaceae</taxon>
        <taxon>Zavarzinia</taxon>
    </lineage>
</organism>
<evidence type="ECO:0000256" key="3">
    <source>
        <dbReference type="SAM" id="Phobius"/>
    </source>
</evidence>
<accession>A0A317DVZ6</accession>
<feature type="transmembrane region" description="Helical" evidence="3">
    <location>
        <begin position="58"/>
        <end position="77"/>
    </location>
</feature>
<feature type="transmembrane region" description="Helical" evidence="3">
    <location>
        <begin position="20"/>
        <end position="46"/>
    </location>
</feature>
<comment type="caution">
    <text evidence="5">The sequence shown here is derived from an EMBL/GenBank/DDBJ whole genome shotgun (WGS) entry which is preliminary data.</text>
</comment>
<keyword evidence="3" id="KW-1133">Transmembrane helix</keyword>
<feature type="transmembrane region" description="Helical" evidence="3">
    <location>
        <begin position="83"/>
        <end position="105"/>
    </location>
</feature>
<gene>
    <name evidence="5" type="ORF">DKG75_17955</name>
</gene>
<protein>
    <recommendedName>
        <fullName evidence="1">diguanylate cyclase</fullName>
        <ecNumber evidence="1">2.7.7.65</ecNumber>
    </recommendedName>
</protein>
<dbReference type="GO" id="GO:0005886">
    <property type="term" value="C:plasma membrane"/>
    <property type="evidence" value="ECO:0007669"/>
    <property type="project" value="TreeGrafter"/>
</dbReference>
<dbReference type="Pfam" id="PF00990">
    <property type="entry name" value="GGDEF"/>
    <property type="match status" value="1"/>
</dbReference>
<feature type="transmembrane region" description="Helical" evidence="3">
    <location>
        <begin position="223"/>
        <end position="256"/>
    </location>
</feature>
<evidence type="ECO:0000259" key="4">
    <source>
        <dbReference type="PROSITE" id="PS50887"/>
    </source>
</evidence>
<keyword evidence="3" id="KW-0472">Membrane</keyword>
<dbReference type="InterPro" id="IPR050469">
    <property type="entry name" value="Diguanylate_Cyclase"/>
</dbReference>